<feature type="compositionally biased region" description="Polar residues" evidence="1">
    <location>
        <begin position="336"/>
        <end position="346"/>
    </location>
</feature>
<comment type="caution">
    <text evidence="2">The sequence shown here is derived from an EMBL/GenBank/DDBJ whole genome shotgun (WGS) entry which is preliminary data.</text>
</comment>
<feature type="compositionally biased region" description="Polar residues" evidence="1">
    <location>
        <begin position="99"/>
        <end position="111"/>
    </location>
</feature>
<name>A0AAD7YZW8_MYTSE</name>
<accession>A0AAD7YZW8</accession>
<dbReference type="Proteomes" id="UP001231518">
    <property type="component" value="Chromosome 5"/>
</dbReference>
<dbReference type="AlphaFoldDB" id="A0AAD7YZW8"/>
<feature type="region of interest" description="Disordered" evidence="1">
    <location>
        <begin position="409"/>
        <end position="461"/>
    </location>
</feature>
<evidence type="ECO:0000313" key="3">
    <source>
        <dbReference type="Proteomes" id="UP001231518"/>
    </source>
</evidence>
<gene>
    <name evidence="2" type="ORF">PYW07_014414</name>
</gene>
<sequence>MANSRHVPIYAAMAHPMIYYAQVQQPQYRGQNNNPPRKDNPFKKAFKWYTQERGRMLSNKPEVCAERSGFANWLDDKYDQYLREGGQPTPTKPAYTRTAPPTVQESRSQRNSIDEPEQCPGASRRYGRLKNQWNKRRGSVNDGGDVPEKGPCGSCEYILKPKELTRATSEHTPTSGGKSNATVASLNMCSGRSRSLSDVGREKSVPRHGDTYTHLGHGSRAHEQEIQAPVNTQVPANVQEKVTCKCPRCLCPPDEVPKEPEMPPRKQAEPCCPCSLKKTKPPPKTNQITKTNPPVLAREKSLDIKKQDSTRLPYCPCPQDKVPPVQKVPSKPQEPTYNQVQVQKKPSQMEKVPPKAQDQKNQPIPQQRSVSEMKEPEPSCKCPRCVCPPEEKPSTKQVQPCCQCPDETLRVETPPSKTPRVETPPSKTPQVEPPSKTKLATKVNLPALPQKKSSEIMKQNSTRLPCCPCPQEKVSPVEKLPSKTQEPTYPAYPVQAQKIPSQTENVRSRTQEPTYPAYPVQVQKKLPEIEKVPSKAQNPSDQPGPCCKCNLKKVPEIVQVPSQSRAVQESCQVPEDKVVPVSEGTQYESALRSPRSTQQMNVRPCCCNSCNPLLPPPSPIFCLPVKVQSSKISGPETYLITPSAIDDAPKKQKKTTQRRSVSCQFDEGNKSKVNTQSEQQKELCVCSKPCICSKPCSTHCHSVNQVSDQIAVRRLSHSTVAISEDTGAPASLVRELAVVNKSTRSVTRASNDAAQTSDHSICFDKDAVGSCQCPLFLKIIYADMKE</sequence>
<dbReference type="EMBL" id="JARGEI010000003">
    <property type="protein sequence ID" value="KAJ8733863.1"/>
    <property type="molecule type" value="Genomic_DNA"/>
</dbReference>
<feature type="compositionally biased region" description="Basic and acidic residues" evidence="1">
    <location>
        <begin position="297"/>
        <end position="309"/>
    </location>
</feature>
<feature type="compositionally biased region" description="Polar residues" evidence="1">
    <location>
        <begin position="359"/>
        <end position="370"/>
    </location>
</feature>
<feature type="region of interest" description="Disordered" evidence="1">
    <location>
        <begin position="82"/>
        <end position="126"/>
    </location>
</feature>
<protein>
    <submittedName>
        <fullName evidence="2">Uncharacterized protein</fullName>
    </submittedName>
</protein>
<evidence type="ECO:0000313" key="2">
    <source>
        <dbReference type="EMBL" id="KAJ8733863.1"/>
    </source>
</evidence>
<feature type="compositionally biased region" description="Low complexity" evidence="1">
    <location>
        <begin position="317"/>
        <end position="335"/>
    </location>
</feature>
<keyword evidence="3" id="KW-1185">Reference proteome</keyword>
<feature type="region of interest" description="Disordered" evidence="1">
    <location>
        <begin position="475"/>
        <end position="512"/>
    </location>
</feature>
<organism evidence="2 3">
    <name type="scientific">Mythimna separata</name>
    <name type="common">Oriental armyworm</name>
    <name type="synonym">Pseudaletia separata</name>
    <dbReference type="NCBI Taxonomy" id="271217"/>
    <lineage>
        <taxon>Eukaryota</taxon>
        <taxon>Metazoa</taxon>
        <taxon>Ecdysozoa</taxon>
        <taxon>Arthropoda</taxon>
        <taxon>Hexapoda</taxon>
        <taxon>Insecta</taxon>
        <taxon>Pterygota</taxon>
        <taxon>Neoptera</taxon>
        <taxon>Endopterygota</taxon>
        <taxon>Lepidoptera</taxon>
        <taxon>Glossata</taxon>
        <taxon>Ditrysia</taxon>
        <taxon>Noctuoidea</taxon>
        <taxon>Noctuidae</taxon>
        <taxon>Noctuinae</taxon>
        <taxon>Hadenini</taxon>
        <taxon>Mythimna</taxon>
    </lineage>
</organism>
<proteinExistence type="predicted"/>
<evidence type="ECO:0000256" key="1">
    <source>
        <dbReference type="SAM" id="MobiDB-lite"/>
    </source>
</evidence>
<reference evidence="2" key="1">
    <citation type="submission" date="2023-03" db="EMBL/GenBank/DDBJ databases">
        <title>Chromosome-level genomes of two armyworms, Mythimna separata and Mythimna loreyi, provide insights into the biosynthesis and reception of sex pheromones.</title>
        <authorList>
            <person name="Zhao H."/>
        </authorList>
    </citation>
    <scope>NUCLEOTIDE SEQUENCE</scope>
    <source>
        <strain evidence="2">BeijingLab</strain>
        <tissue evidence="2">Pupa</tissue>
    </source>
</reference>
<feature type="region of interest" description="Disordered" evidence="1">
    <location>
        <begin position="258"/>
        <end position="380"/>
    </location>
</feature>
<feature type="compositionally biased region" description="Basic and acidic residues" evidence="1">
    <location>
        <begin position="258"/>
        <end position="268"/>
    </location>
</feature>